<name>A0ABW7YRE2_9ACTN</name>
<evidence type="ECO:0000256" key="1">
    <source>
        <dbReference type="SAM" id="MobiDB-lite"/>
    </source>
</evidence>
<evidence type="ECO:0000313" key="2">
    <source>
        <dbReference type="EMBL" id="MFI6497879.1"/>
    </source>
</evidence>
<dbReference type="EMBL" id="JBITGY010000003">
    <property type="protein sequence ID" value="MFI6497879.1"/>
    <property type="molecule type" value="Genomic_DNA"/>
</dbReference>
<dbReference type="InterPro" id="IPR011048">
    <property type="entry name" value="Haem_d1_sf"/>
</dbReference>
<comment type="caution">
    <text evidence="2">The sequence shown here is derived from an EMBL/GenBank/DDBJ whole genome shotgun (WGS) entry which is preliminary data.</text>
</comment>
<proteinExistence type="predicted"/>
<organism evidence="2 3">
    <name type="scientific">Nonomuraea typhae</name>
    <dbReference type="NCBI Taxonomy" id="2603600"/>
    <lineage>
        <taxon>Bacteria</taxon>
        <taxon>Bacillati</taxon>
        <taxon>Actinomycetota</taxon>
        <taxon>Actinomycetes</taxon>
        <taxon>Streptosporangiales</taxon>
        <taxon>Streptosporangiaceae</taxon>
        <taxon>Nonomuraea</taxon>
    </lineage>
</organism>
<dbReference type="Proteomes" id="UP001612741">
    <property type="component" value="Unassembled WGS sequence"/>
</dbReference>
<sequence length="81" mass="8506">MIDTATGTVIGTIDAPGQPTGDVDADPTGRVVYIVQNASRQVSVLDAVTGVLIAEVSVGYSPHRLAFGPPRTRRTATPHHR</sequence>
<dbReference type="SUPFAM" id="SSF51004">
    <property type="entry name" value="C-terminal (heme d1) domain of cytochrome cd1-nitrite reductase"/>
    <property type="match status" value="1"/>
</dbReference>
<gene>
    <name evidence="2" type="ORF">ACIBG2_10865</name>
</gene>
<dbReference type="Gene3D" id="2.130.10.10">
    <property type="entry name" value="YVTN repeat-like/Quinoprotein amine dehydrogenase"/>
    <property type="match status" value="1"/>
</dbReference>
<keyword evidence="3" id="KW-1185">Reference proteome</keyword>
<accession>A0ABW7YRE2</accession>
<protein>
    <submittedName>
        <fullName evidence="2">YncE family protein</fullName>
    </submittedName>
</protein>
<dbReference type="RefSeq" id="WP_397081102.1">
    <property type="nucleotide sequence ID" value="NZ_JBITGY010000003.1"/>
</dbReference>
<evidence type="ECO:0000313" key="3">
    <source>
        <dbReference type="Proteomes" id="UP001612741"/>
    </source>
</evidence>
<dbReference type="InterPro" id="IPR015943">
    <property type="entry name" value="WD40/YVTN_repeat-like_dom_sf"/>
</dbReference>
<reference evidence="2 3" key="1">
    <citation type="submission" date="2024-10" db="EMBL/GenBank/DDBJ databases">
        <title>The Natural Products Discovery Center: Release of the First 8490 Sequenced Strains for Exploring Actinobacteria Biosynthetic Diversity.</title>
        <authorList>
            <person name="Kalkreuter E."/>
            <person name="Kautsar S.A."/>
            <person name="Yang D."/>
            <person name="Bader C.D."/>
            <person name="Teijaro C.N."/>
            <person name="Fluegel L."/>
            <person name="Davis C.M."/>
            <person name="Simpson J.R."/>
            <person name="Lauterbach L."/>
            <person name="Steele A.D."/>
            <person name="Gui C."/>
            <person name="Meng S."/>
            <person name="Li G."/>
            <person name="Viehrig K."/>
            <person name="Ye F."/>
            <person name="Su P."/>
            <person name="Kiefer A.F."/>
            <person name="Nichols A."/>
            <person name="Cepeda A.J."/>
            <person name="Yan W."/>
            <person name="Fan B."/>
            <person name="Jiang Y."/>
            <person name="Adhikari A."/>
            <person name="Zheng C.-J."/>
            <person name="Schuster L."/>
            <person name="Cowan T.M."/>
            <person name="Smanski M.J."/>
            <person name="Chevrette M.G."/>
            <person name="De Carvalho L.P.S."/>
            <person name="Shen B."/>
        </authorList>
    </citation>
    <scope>NUCLEOTIDE SEQUENCE [LARGE SCALE GENOMIC DNA]</scope>
    <source>
        <strain evidence="2 3">NPDC050545</strain>
    </source>
</reference>
<feature type="region of interest" description="Disordered" evidence="1">
    <location>
        <begin position="1"/>
        <end position="24"/>
    </location>
</feature>